<reference evidence="2 3" key="1">
    <citation type="journal article" date="2024" name="Commun. Biol.">
        <title>Comparative genomic analysis of thermophilic fungi reveals convergent evolutionary adaptations and gene losses.</title>
        <authorList>
            <person name="Steindorff A.S."/>
            <person name="Aguilar-Pontes M.V."/>
            <person name="Robinson A.J."/>
            <person name="Andreopoulos B."/>
            <person name="LaButti K."/>
            <person name="Kuo A."/>
            <person name="Mondo S."/>
            <person name="Riley R."/>
            <person name="Otillar R."/>
            <person name="Haridas S."/>
            <person name="Lipzen A."/>
            <person name="Grimwood J."/>
            <person name="Schmutz J."/>
            <person name="Clum A."/>
            <person name="Reid I.D."/>
            <person name="Moisan M.C."/>
            <person name="Butler G."/>
            <person name="Nguyen T.T.M."/>
            <person name="Dewar K."/>
            <person name="Conant G."/>
            <person name="Drula E."/>
            <person name="Henrissat B."/>
            <person name="Hansel C."/>
            <person name="Singer S."/>
            <person name="Hutchinson M.I."/>
            <person name="de Vries R.P."/>
            <person name="Natvig D.O."/>
            <person name="Powell A.J."/>
            <person name="Tsang A."/>
            <person name="Grigoriev I.V."/>
        </authorList>
    </citation>
    <scope>NUCLEOTIDE SEQUENCE [LARGE SCALE GENOMIC DNA]</scope>
    <source>
        <strain evidence="2 3">CBS 494.80</strain>
    </source>
</reference>
<organism evidence="2 3">
    <name type="scientific">Oculimacula yallundae</name>
    <dbReference type="NCBI Taxonomy" id="86028"/>
    <lineage>
        <taxon>Eukaryota</taxon>
        <taxon>Fungi</taxon>
        <taxon>Dikarya</taxon>
        <taxon>Ascomycota</taxon>
        <taxon>Pezizomycotina</taxon>
        <taxon>Leotiomycetes</taxon>
        <taxon>Helotiales</taxon>
        <taxon>Ploettnerulaceae</taxon>
        <taxon>Oculimacula</taxon>
    </lineage>
</organism>
<dbReference type="PANTHER" id="PTHR35910">
    <property type="entry name" value="2EXR DOMAIN-CONTAINING PROTEIN"/>
    <property type="match status" value="1"/>
</dbReference>
<protein>
    <recommendedName>
        <fullName evidence="1">2EXR domain-containing protein</fullName>
    </recommendedName>
</protein>
<dbReference type="EMBL" id="JAZHXI010000006">
    <property type="protein sequence ID" value="KAL2070548.1"/>
    <property type="molecule type" value="Genomic_DNA"/>
</dbReference>
<gene>
    <name evidence="2" type="ORF">VTL71DRAFT_13574</name>
</gene>
<evidence type="ECO:0000259" key="1">
    <source>
        <dbReference type="Pfam" id="PF20150"/>
    </source>
</evidence>
<dbReference type="PANTHER" id="PTHR35910:SF6">
    <property type="entry name" value="2EXR DOMAIN-CONTAINING PROTEIN"/>
    <property type="match status" value="1"/>
</dbReference>
<dbReference type="Proteomes" id="UP001595075">
    <property type="component" value="Unassembled WGS sequence"/>
</dbReference>
<sequence length="349" mass="40156">MPPLVRSKLRYCSNYESDTSDRSSPPVAVPDRTFTCFLKLPIEIRFMIWKLIAPGPRLIRRTCLGNPNSDEDNITRVPRVLHISPDSRALMMKTYTLEVDLRQQLHSCALPSGSIYVNWKLDILCPMPADHYINIRRTRVLNDPRIRNIALNPRKLLSNNSTLRKDGCLDIPNLLGMSNLKQVTFYFIDHWCWQADCAAQDSMKLEELDESLLIKHRCRMPKVQHRHLSYLMAAKKAVSKDYDILSEGVKKNVALRERAENDSEELIVKHMEHDDKWLESSQPRPVVKFARLTTTGKCPNQRDGDRASTVLTEWAEWNGWGEWANTIPVEKSVSNDNQTSVEPVSSISF</sequence>
<dbReference type="Pfam" id="PF20150">
    <property type="entry name" value="2EXR"/>
    <property type="match status" value="1"/>
</dbReference>
<evidence type="ECO:0000313" key="2">
    <source>
        <dbReference type="EMBL" id="KAL2070548.1"/>
    </source>
</evidence>
<comment type="caution">
    <text evidence="2">The sequence shown here is derived from an EMBL/GenBank/DDBJ whole genome shotgun (WGS) entry which is preliminary data.</text>
</comment>
<feature type="domain" description="2EXR" evidence="1">
    <location>
        <begin position="34"/>
        <end position="124"/>
    </location>
</feature>
<name>A0ABR4CKR8_9HELO</name>
<proteinExistence type="predicted"/>
<evidence type="ECO:0000313" key="3">
    <source>
        <dbReference type="Proteomes" id="UP001595075"/>
    </source>
</evidence>
<dbReference type="InterPro" id="IPR045518">
    <property type="entry name" value="2EXR"/>
</dbReference>
<accession>A0ABR4CKR8</accession>
<keyword evidence="3" id="KW-1185">Reference proteome</keyword>